<dbReference type="SUPFAM" id="SSF50978">
    <property type="entry name" value="WD40 repeat-like"/>
    <property type="match status" value="1"/>
</dbReference>
<name>A0A8C4SL02_ERPCA</name>
<dbReference type="PANTHER" id="PTHR45532:SF1">
    <property type="entry name" value="WD REPEAT-CONTAINING PROTEIN 97"/>
    <property type="match status" value="1"/>
</dbReference>
<evidence type="ECO:0000313" key="4">
    <source>
        <dbReference type="Ensembl" id="ENSECRP00000018037.1"/>
    </source>
</evidence>
<organism evidence="4 5">
    <name type="scientific">Erpetoichthys calabaricus</name>
    <name type="common">Rope fish</name>
    <name type="synonym">Calamoichthys calabaricus</name>
    <dbReference type="NCBI Taxonomy" id="27687"/>
    <lineage>
        <taxon>Eukaryota</taxon>
        <taxon>Metazoa</taxon>
        <taxon>Chordata</taxon>
        <taxon>Craniata</taxon>
        <taxon>Vertebrata</taxon>
        <taxon>Euteleostomi</taxon>
        <taxon>Actinopterygii</taxon>
        <taxon>Polypteriformes</taxon>
        <taxon>Polypteridae</taxon>
        <taxon>Erpetoichthys</taxon>
    </lineage>
</organism>
<dbReference type="PROSITE" id="PS50294">
    <property type="entry name" value="WD_REPEATS_REGION"/>
    <property type="match status" value="1"/>
</dbReference>
<dbReference type="InterPro" id="IPR019775">
    <property type="entry name" value="WD40_repeat_CS"/>
</dbReference>
<evidence type="ECO:0000256" key="1">
    <source>
        <dbReference type="ARBA" id="ARBA00022574"/>
    </source>
</evidence>
<evidence type="ECO:0000313" key="5">
    <source>
        <dbReference type="Proteomes" id="UP000694620"/>
    </source>
</evidence>
<keyword evidence="1 3" id="KW-0853">WD repeat</keyword>
<reference evidence="4" key="2">
    <citation type="submission" date="2025-08" db="UniProtKB">
        <authorList>
            <consortium name="Ensembl"/>
        </authorList>
    </citation>
    <scope>IDENTIFICATION</scope>
</reference>
<dbReference type="PROSITE" id="PS50082">
    <property type="entry name" value="WD_REPEATS_2"/>
    <property type="match status" value="2"/>
</dbReference>
<dbReference type="PROSITE" id="PS00678">
    <property type="entry name" value="WD_REPEATS_1"/>
    <property type="match status" value="1"/>
</dbReference>
<evidence type="ECO:0000256" key="3">
    <source>
        <dbReference type="PROSITE-ProRule" id="PRU00221"/>
    </source>
</evidence>
<protein>
    <submittedName>
        <fullName evidence="4">Uncharacterized protein</fullName>
    </submittedName>
</protein>
<dbReference type="InterPro" id="IPR015943">
    <property type="entry name" value="WD40/YVTN_repeat-like_dom_sf"/>
</dbReference>
<sequence length="534" mass="59195">MTILSNIISISMRVFRLFELLDVSAGGVVALRLGFCASNRKVAGSNPIGPLIKAINLQLLCPGVLKFSTHILKNMHVRLTGEFHSSPILHGTVNLHPALQTGPLTCRKNSGPLVAYIMPVFFCCSSTKINKIDSIEISMVFFDCRKITGIAYCCGLQWLVTAARDGSIKVWDKAWRLQMVFVGHTAPVTALVTFPHVPHLLSASQDGTMRIWNLQTADQVEEIQTVHVALGLGVSEDNTGEADCTGLIFSFSSQGVDFWDLTQLYNILTPLEAPVRSIQMIVLHRFPPRAVCVCEDASIRLIAAETGDIITSFFLEEPRQIRAVDYCLPLETLFVVTDKGEVLRINALTNPASLVDRSFEHHGGVEKKFLLVVGHEHGYLSVLDWDTRLPAYKTEAHISCCVSALMAYSKCSFLCFFSSGEDKMVKVWRVFPYADESLSLHMSFCCAQPPLKVSCLGSLLAVAFQELSSATYGIVHYHLETKSRSDHPPKDDPQDLITGGATSYLKKLRQETPLVICFYYWLQSTKGKSNLKID</sequence>
<reference evidence="4" key="1">
    <citation type="submission" date="2021-06" db="EMBL/GenBank/DDBJ databases">
        <authorList>
            <consortium name="Wellcome Sanger Institute Data Sharing"/>
        </authorList>
    </citation>
    <scope>NUCLEOTIDE SEQUENCE [LARGE SCALE GENOMIC DNA]</scope>
</reference>
<dbReference type="Gene3D" id="2.130.10.10">
    <property type="entry name" value="YVTN repeat-like/Quinoprotein amine dehydrogenase"/>
    <property type="match status" value="2"/>
</dbReference>
<dbReference type="InterPro" id="IPR001680">
    <property type="entry name" value="WD40_rpt"/>
</dbReference>
<dbReference type="SMART" id="SM00320">
    <property type="entry name" value="WD40"/>
    <property type="match status" value="3"/>
</dbReference>
<keyword evidence="5" id="KW-1185">Reference proteome</keyword>
<feature type="repeat" description="WD" evidence="3">
    <location>
        <begin position="181"/>
        <end position="222"/>
    </location>
</feature>
<dbReference type="PANTHER" id="PTHR45532">
    <property type="entry name" value="WD REPEAT-CONTAINING PROTEIN 97"/>
    <property type="match status" value="1"/>
</dbReference>
<evidence type="ECO:0000256" key="2">
    <source>
        <dbReference type="ARBA" id="ARBA00022737"/>
    </source>
</evidence>
<dbReference type="PRINTS" id="PR00320">
    <property type="entry name" value="GPROTEINBRPT"/>
</dbReference>
<dbReference type="Proteomes" id="UP000694620">
    <property type="component" value="Chromosome 6"/>
</dbReference>
<dbReference type="InterPro" id="IPR020472">
    <property type="entry name" value="WD40_PAC1"/>
</dbReference>
<keyword evidence="2" id="KW-0677">Repeat</keyword>
<feature type="repeat" description="WD" evidence="3">
    <location>
        <begin position="159"/>
        <end position="172"/>
    </location>
</feature>
<dbReference type="InterPro" id="IPR036322">
    <property type="entry name" value="WD40_repeat_dom_sf"/>
</dbReference>
<dbReference type="Ensembl" id="ENSECRT00000018398.1">
    <property type="protein sequence ID" value="ENSECRP00000018037.1"/>
    <property type="gene ID" value="ENSECRG00000012053.1"/>
</dbReference>
<dbReference type="AlphaFoldDB" id="A0A8C4SL02"/>
<reference evidence="4" key="3">
    <citation type="submission" date="2025-09" db="UniProtKB">
        <authorList>
            <consortium name="Ensembl"/>
        </authorList>
    </citation>
    <scope>IDENTIFICATION</scope>
</reference>
<proteinExistence type="predicted"/>
<accession>A0A8C4SL02</accession>
<dbReference type="GeneTree" id="ENSGT00940000163397"/>
<dbReference type="Pfam" id="PF00400">
    <property type="entry name" value="WD40"/>
    <property type="match status" value="2"/>
</dbReference>